<name>A0A3M6X7K7_HORWE</name>
<dbReference type="Gene3D" id="3.40.50.1440">
    <property type="entry name" value="Tubulin/FtsZ, GTPase domain"/>
    <property type="match status" value="1"/>
</dbReference>
<comment type="subcellular location">
    <subcellularLocation>
        <location evidence="2">Mitochondrion</location>
    </subcellularLocation>
</comment>
<evidence type="ECO:0000259" key="7">
    <source>
        <dbReference type="Pfam" id="PF14881"/>
    </source>
</evidence>
<feature type="compositionally biased region" description="Polar residues" evidence="5">
    <location>
        <begin position="366"/>
        <end position="382"/>
    </location>
</feature>
<dbReference type="InterPro" id="IPR019605">
    <property type="entry name" value="Misato_II_tubulin-like"/>
</dbReference>
<accession>A0A3M6X7K7</accession>
<protein>
    <recommendedName>
        <fullName evidence="10">Tubulin nucleotide-binding domain-like protein</fullName>
    </recommendedName>
</protein>
<evidence type="ECO:0000256" key="1">
    <source>
        <dbReference type="ARBA" id="ARBA00003757"/>
    </source>
</evidence>
<comment type="caution">
    <text evidence="8">The sequence shown here is derived from an EMBL/GenBank/DDBJ whole genome shotgun (WGS) entry which is preliminary data.</text>
</comment>
<dbReference type="PANTHER" id="PTHR13391:SF0">
    <property type="entry name" value="PROTEIN MISATO HOMOLOG 1"/>
    <property type="match status" value="1"/>
</dbReference>
<dbReference type="AlphaFoldDB" id="A0A3M6X7K7"/>
<evidence type="ECO:0000259" key="6">
    <source>
        <dbReference type="Pfam" id="PF10644"/>
    </source>
</evidence>
<dbReference type="InterPro" id="IPR029209">
    <property type="entry name" value="DML1/Misato_tubulin"/>
</dbReference>
<evidence type="ECO:0000256" key="2">
    <source>
        <dbReference type="ARBA" id="ARBA00004173"/>
    </source>
</evidence>
<dbReference type="GO" id="GO:0005739">
    <property type="term" value="C:mitochondrion"/>
    <property type="evidence" value="ECO:0007669"/>
    <property type="project" value="UniProtKB-SubCell"/>
</dbReference>
<dbReference type="Pfam" id="PF14881">
    <property type="entry name" value="Tubulin_3"/>
    <property type="match status" value="1"/>
</dbReference>
<evidence type="ECO:0000256" key="3">
    <source>
        <dbReference type="ARBA" id="ARBA00008507"/>
    </source>
</evidence>
<dbReference type="InterPro" id="IPR036525">
    <property type="entry name" value="Tubulin/FtsZ_GTPase_sf"/>
</dbReference>
<organism evidence="8 9">
    <name type="scientific">Hortaea werneckii</name>
    <name type="common">Black yeast</name>
    <name type="synonym">Cladosporium werneckii</name>
    <dbReference type="NCBI Taxonomy" id="91943"/>
    <lineage>
        <taxon>Eukaryota</taxon>
        <taxon>Fungi</taxon>
        <taxon>Dikarya</taxon>
        <taxon>Ascomycota</taxon>
        <taxon>Pezizomycotina</taxon>
        <taxon>Dothideomycetes</taxon>
        <taxon>Dothideomycetidae</taxon>
        <taxon>Mycosphaerellales</taxon>
        <taxon>Teratosphaeriaceae</taxon>
        <taxon>Hortaea</taxon>
    </lineage>
</organism>
<dbReference type="Pfam" id="PF10644">
    <property type="entry name" value="Misat_Tub_SegII"/>
    <property type="match status" value="1"/>
</dbReference>
<feature type="region of interest" description="Disordered" evidence="5">
    <location>
        <begin position="363"/>
        <end position="392"/>
    </location>
</feature>
<dbReference type="SUPFAM" id="SSF52490">
    <property type="entry name" value="Tubulin nucleotide-binding domain-like"/>
    <property type="match status" value="1"/>
</dbReference>
<sequence>MRGPVTEIDEVLIIEIKGFHIRLPEQSIMHEIVTLQFGQQANYIGTHYWNTQESYFTYAGQDESPINHDKSFRPGVGADGSETYSPRTLIYDLKGAFGTLRRENALYELQQQEQSVQEGGWSGSTMSLQLPPIAPSGYQQALDQGVEPPQLTNETVRFWSDYNHLFYHPRSIVQLNEYELNSSLMPFEKWATGEELFDNLDREHDLLDRDLRPFLEECDQLQALQILTSLDDAWGGFTAKYLERIADDLGKGCRWVFGSQDGQRTSREKQLLQVANSAQSLFAMNDTASMQIPLSSAPRSLPSYVQMDPASKWNTSALQAAAFESLTLPTRLRRTEQGHATFDELETTLSNEGNRKVGALGMTVKGTGSSNTNSTLNGTANGTDDDGESSTYDTDIDLLPEFSSSSRDANRRPHRFSAVESLRGLWKDTEEIHDTNLATRDRRVANLRLRTSTHQSALLFPILPSYPSIFRFQKREEKLAVKTSLQCSTLVADRMRELERNARRMLGVEERETLCDGLATMAEEYEDGWSDDEDEDEGEDSS</sequence>
<feature type="compositionally biased region" description="Acidic residues" evidence="5">
    <location>
        <begin position="383"/>
        <end position="392"/>
    </location>
</feature>
<dbReference type="GO" id="GO:0007005">
    <property type="term" value="P:mitochondrion organization"/>
    <property type="evidence" value="ECO:0007669"/>
    <property type="project" value="InterPro"/>
</dbReference>
<keyword evidence="4" id="KW-0496">Mitochondrion</keyword>
<evidence type="ECO:0000313" key="8">
    <source>
        <dbReference type="EMBL" id="RMX86651.1"/>
    </source>
</evidence>
<feature type="domain" description="Misato Segment II tubulin-like" evidence="6">
    <location>
        <begin position="30"/>
        <end position="144"/>
    </location>
</feature>
<evidence type="ECO:0008006" key="10">
    <source>
        <dbReference type="Google" id="ProtNLM"/>
    </source>
</evidence>
<gene>
    <name evidence="8" type="ORF">D0868_15114</name>
</gene>
<evidence type="ECO:0000256" key="5">
    <source>
        <dbReference type="SAM" id="MobiDB-lite"/>
    </source>
</evidence>
<comment type="function">
    <text evidence="1">Involved in the partitioning of the mitochondrial organelle and mitochondrial DNA (mtDNA) inheritance.</text>
</comment>
<dbReference type="InterPro" id="IPR049942">
    <property type="entry name" value="DML1/Misato"/>
</dbReference>
<dbReference type="Proteomes" id="UP000282582">
    <property type="component" value="Unassembled WGS sequence"/>
</dbReference>
<evidence type="ECO:0000313" key="9">
    <source>
        <dbReference type="Proteomes" id="UP000282582"/>
    </source>
</evidence>
<dbReference type="EMBL" id="QWIK01002438">
    <property type="protein sequence ID" value="RMX86651.1"/>
    <property type="molecule type" value="Genomic_DNA"/>
</dbReference>
<dbReference type="PANTHER" id="PTHR13391">
    <property type="entry name" value="MITOCHONDRIAL DISTRIBUTION REGULATOR MISATO"/>
    <property type="match status" value="1"/>
</dbReference>
<proteinExistence type="inferred from homology"/>
<evidence type="ECO:0000256" key="4">
    <source>
        <dbReference type="ARBA" id="ARBA00023128"/>
    </source>
</evidence>
<dbReference type="VEuPathDB" id="FungiDB:BTJ68_02822"/>
<feature type="domain" description="DML1/Misato tubulin" evidence="7">
    <location>
        <begin position="148"/>
        <end position="332"/>
    </location>
</feature>
<reference evidence="8 9" key="1">
    <citation type="journal article" date="2018" name="BMC Genomics">
        <title>Genomic evidence for intraspecific hybridization in a clonal and extremely halotolerant yeast.</title>
        <authorList>
            <person name="Gostincar C."/>
            <person name="Stajich J.E."/>
            <person name="Zupancic J."/>
            <person name="Zalar P."/>
            <person name="Gunde-Cimerman N."/>
        </authorList>
    </citation>
    <scope>NUCLEOTIDE SEQUENCE [LARGE SCALE GENOMIC DNA]</scope>
    <source>
        <strain evidence="8 9">EXF-6654</strain>
    </source>
</reference>
<comment type="similarity">
    <text evidence="3">Belongs to the misato family.</text>
</comment>